<proteinExistence type="predicted"/>
<evidence type="ECO:0000313" key="2">
    <source>
        <dbReference type="Proteomes" id="UP000295805"/>
    </source>
</evidence>
<organism evidence="1 2">
    <name type="scientific">Dietzia cinnamea</name>
    <dbReference type="NCBI Taxonomy" id="321318"/>
    <lineage>
        <taxon>Bacteria</taxon>
        <taxon>Bacillati</taxon>
        <taxon>Actinomycetota</taxon>
        <taxon>Actinomycetes</taxon>
        <taxon>Mycobacteriales</taxon>
        <taxon>Dietziaceae</taxon>
        <taxon>Dietzia</taxon>
    </lineage>
</organism>
<comment type="caution">
    <text evidence="1">The sequence shown here is derived from an EMBL/GenBank/DDBJ whole genome shotgun (WGS) entry which is preliminary data.</text>
</comment>
<evidence type="ECO:0000313" key="1">
    <source>
        <dbReference type="EMBL" id="TCW25852.1"/>
    </source>
</evidence>
<sequence>MNERITRGENWLLASCRLTTVREKTTPTVVIIAPATVATSQVAALLLIARVSGTSASSPSMLSTAVAAMARRIPPIITRAGRRNRLSRNR</sequence>
<reference evidence="1 2" key="1">
    <citation type="submission" date="2019-03" db="EMBL/GenBank/DDBJ databases">
        <title>Root nodule microbial communities of legume samples collected from USA, Mexico and Botswana.</title>
        <authorList>
            <person name="Hirsch A."/>
        </authorList>
    </citation>
    <scope>NUCLEOTIDE SEQUENCE [LARGE SCALE GENOMIC DNA]</scope>
    <source>
        <strain evidence="1 2">55</strain>
    </source>
</reference>
<gene>
    <name evidence="1" type="ORF">EDD19_103200</name>
</gene>
<accession>A0A4R3ZY51</accession>
<name>A0A4R3ZY51_9ACTN</name>
<dbReference type="Proteomes" id="UP000295805">
    <property type="component" value="Unassembled WGS sequence"/>
</dbReference>
<dbReference type="AlphaFoldDB" id="A0A4R3ZY51"/>
<dbReference type="EMBL" id="SMCX01000003">
    <property type="protein sequence ID" value="TCW25852.1"/>
    <property type="molecule type" value="Genomic_DNA"/>
</dbReference>
<protein>
    <submittedName>
        <fullName evidence="1">Uncharacterized protein</fullName>
    </submittedName>
</protein>